<dbReference type="OrthoDB" id="8727862at2"/>
<name>A0A8E1QYP5_9BACT</name>
<keyword evidence="14" id="KW-1185">Reference proteome</keyword>
<dbReference type="Pfam" id="PF07715">
    <property type="entry name" value="Plug"/>
    <property type="match status" value="1"/>
</dbReference>
<dbReference type="Pfam" id="PF13620">
    <property type="entry name" value="CarboxypepD_reg"/>
    <property type="match status" value="1"/>
</dbReference>
<dbReference type="PROSITE" id="PS52016">
    <property type="entry name" value="TONB_DEPENDENT_REC_3"/>
    <property type="match status" value="1"/>
</dbReference>
<comment type="similarity">
    <text evidence="8 9">Belongs to the TonB-dependent receptor family.</text>
</comment>
<dbReference type="GO" id="GO:0009279">
    <property type="term" value="C:cell outer membrane"/>
    <property type="evidence" value="ECO:0007669"/>
    <property type="project" value="UniProtKB-SubCell"/>
</dbReference>
<feature type="domain" description="TonB-dependent receptor-like beta-barrel" evidence="11">
    <location>
        <begin position="469"/>
        <end position="894"/>
    </location>
</feature>
<dbReference type="InterPro" id="IPR039426">
    <property type="entry name" value="TonB-dep_rcpt-like"/>
</dbReference>
<gene>
    <name evidence="13" type="ORF">ACU52_03895</name>
</gene>
<evidence type="ECO:0000259" key="12">
    <source>
        <dbReference type="Pfam" id="PF07715"/>
    </source>
</evidence>
<keyword evidence="7 8" id="KW-0998">Cell outer membrane</keyword>
<evidence type="ECO:0000256" key="3">
    <source>
        <dbReference type="ARBA" id="ARBA00022452"/>
    </source>
</evidence>
<keyword evidence="2 8" id="KW-0813">Transport</keyword>
<feature type="signal peptide" evidence="10">
    <location>
        <begin position="1"/>
        <end position="23"/>
    </location>
</feature>
<dbReference type="Gene3D" id="2.40.170.20">
    <property type="entry name" value="TonB-dependent receptor, beta-barrel domain"/>
    <property type="match status" value="1"/>
</dbReference>
<organism evidence="13 14">
    <name type="scientific">Xylanibacter rarus</name>
    <dbReference type="NCBI Taxonomy" id="1676614"/>
    <lineage>
        <taxon>Bacteria</taxon>
        <taxon>Pseudomonadati</taxon>
        <taxon>Bacteroidota</taxon>
        <taxon>Bacteroidia</taxon>
        <taxon>Bacteroidales</taxon>
        <taxon>Prevotellaceae</taxon>
        <taxon>Xylanibacter</taxon>
    </lineage>
</organism>
<comment type="caution">
    <text evidence="13">The sequence shown here is derived from an EMBL/GenBank/DDBJ whole genome shotgun (WGS) entry which is preliminary data.</text>
</comment>
<dbReference type="InterPro" id="IPR012910">
    <property type="entry name" value="Plug_dom"/>
</dbReference>
<protein>
    <submittedName>
        <fullName evidence="13">TonB-dependent receptor</fullName>
    </submittedName>
</protein>
<dbReference type="EMBL" id="LFQU01000004">
    <property type="protein sequence ID" value="KOO69235.1"/>
    <property type="molecule type" value="Genomic_DNA"/>
</dbReference>
<dbReference type="NCBIfam" id="TIGR01782">
    <property type="entry name" value="TonB-Xanth-Caul"/>
    <property type="match status" value="1"/>
</dbReference>
<keyword evidence="6 8" id="KW-0472">Membrane</keyword>
<feature type="domain" description="TonB-dependent receptor plug" evidence="12">
    <location>
        <begin position="140"/>
        <end position="238"/>
    </location>
</feature>
<dbReference type="InterPro" id="IPR008969">
    <property type="entry name" value="CarboxyPept-like_regulatory"/>
</dbReference>
<dbReference type="InterPro" id="IPR037066">
    <property type="entry name" value="Plug_dom_sf"/>
</dbReference>
<dbReference type="Pfam" id="PF00593">
    <property type="entry name" value="TonB_dep_Rec_b-barrel"/>
    <property type="match status" value="1"/>
</dbReference>
<evidence type="ECO:0000259" key="11">
    <source>
        <dbReference type="Pfam" id="PF00593"/>
    </source>
</evidence>
<evidence type="ECO:0000256" key="9">
    <source>
        <dbReference type="RuleBase" id="RU003357"/>
    </source>
</evidence>
<dbReference type="AlphaFoldDB" id="A0A8E1QYP5"/>
<accession>A0A8E1QYP5</accession>
<evidence type="ECO:0000256" key="5">
    <source>
        <dbReference type="ARBA" id="ARBA00023077"/>
    </source>
</evidence>
<dbReference type="InterPro" id="IPR036942">
    <property type="entry name" value="Beta-barrel_TonB_sf"/>
</dbReference>
<evidence type="ECO:0000256" key="4">
    <source>
        <dbReference type="ARBA" id="ARBA00022692"/>
    </source>
</evidence>
<keyword evidence="3 8" id="KW-1134">Transmembrane beta strand</keyword>
<evidence type="ECO:0000256" key="1">
    <source>
        <dbReference type="ARBA" id="ARBA00004571"/>
    </source>
</evidence>
<dbReference type="PANTHER" id="PTHR40980:SF4">
    <property type="entry name" value="TONB-DEPENDENT RECEPTOR-LIKE BETA-BARREL DOMAIN-CONTAINING PROTEIN"/>
    <property type="match status" value="1"/>
</dbReference>
<reference evidence="13 14" key="1">
    <citation type="submission" date="2015-06" db="EMBL/GenBank/DDBJ databases">
        <title>Prevotella sp. 109, sp. nov., a novel member of the family Prevotellaceae isolated from human faeces.</title>
        <authorList>
            <person name="Shkoporov A.N."/>
            <person name="Chaplin A.V."/>
            <person name="Kafarskaia L.I."/>
            <person name="Efimov B.A."/>
        </authorList>
    </citation>
    <scope>NUCLEOTIDE SEQUENCE [LARGE SCALE GENOMIC DNA]</scope>
    <source>
        <strain evidence="13 14">109</strain>
    </source>
</reference>
<dbReference type="PANTHER" id="PTHR40980">
    <property type="entry name" value="PLUG DOMAIN-CONTAINING PROTEIN"/>
    <property type="match status" value="1"/>
</dbReference>
<dbReference type="InterPro" id="IPR000531">
    <property type="entry name" value="Beta-barrel_TonB"/>
</dbReference>
<proteinExistence type="inferred from homology"/>
<comment type="subcellular location">
    <subcellularLocation>
        <location evidence="1 8">Cell outer membrane</location>
        <topology evidence="1 8">Multi-pass membrane protein</topology>
    </subcellularLocation>
</comment>
<evidence type="ECO:0000256" key="10">
    <source>
        <dbReference type="SAM" id="SignalP"/>
    </source>
</evidence>
<dbReference type="Gene3D" id="2.170.130.10">
    <property type="entry name" value="TonB-dependent receptor, plug domain"/>
    <property type="match status" value="1"/>
</dbReference>
<keyword evidence="10" id="KW-0732">Signal</keyword>
<dbReference type="InterPro" id="IPR010104">
    <property type="entry name" value="TonB_rcpt_bac"/>
</dbReference>
<keyword evidence="5 9" id="KW-0798">TonB box</keyword>
<keyword evidence="4 8" id="KW-0812">Transmembrane</keyword>
<sequence>MRKNYKKLSLFCLSAMLSVAAVAVTDSNEANLGTMRGRIVDNSNQVLPGATVMIENLHTGVVSDANGFYTIPNLKPGVYTVKVSYVGYQPTTAKLTISAEKTEVKDFVLSEGMELKGVEVKGAFHGQSRAINTQKNNFNITNVVSADQIGKFPDSNIGDALKRINGINVQYDQGEARFGQVRGTSPDLTSVTVNGNRLPSAEGDIRNVQLDLIPADMIQTIEVNKVVTADMDGDAIGGSINLITKNTPYKEVFNITAGTGYSWISEKPQLNLGLTYGNRFFNDKLGFMAAISYQNSPAGSDNTEFEYDIDDDGKVVLTDAEVRQYYVTRERQSYSLSLDYVFNPNHKVFFNGIYNRRNDWENRYRVSYKDLADGEGEMKAQIETKGGSADNRGARLERQQTMDYTLGGEHLLWDKLSADWSASFSRASEGRPDERYMSLEQKDITINMADAGLRQPYSTTYINLDEGEWKLDEFTNANENIIENEWKFKLDFELPLANGLYGNKLKFGGKYTRKSKTKDVVCYDYTDGYEAMFGDDYSNYYINRIRDGFMPGSQYKSTMFIDKNYLGGISHVDLAAMGGEQVLEESAGNYDATEQVSAGYLRFEQKLGKKLELMLGLRMEATNLKTSGFNWIVDEDENEYLEPTGTYKNNYINWLPSVLLKYNATDDLKVRASYTKTLARPKYSHMMPGSSINRTESPVEVFVGNPDLKPVISNNYDLSAEYYFKSVGLVSASLFYKRINDYMVEHVSKGSYGNYDDCKITRPVNAFDADLLGVELGLQRDFGFIHPSLKCFGFYGNYTYTHSNVVKSVFGNKDEQALPGSPEHMANASLYFDKGGLNVRLSYNFTSAFQDDEEYQEEAQLRRYYDKVNYLDLNASYTWGKDIKYTFYAAANNLLNQPLRYYQGEKDRTMQVEYYGVKLQAGFKLSF</sequence>
<keyword evidence="13" id="KW-0675">Receptor</keyword>
<evidence type="ECO:0000256" key="8">
    <source>
        <dbReference type="PROSITE-ProRule" id="PRU01360"/>
    </source>
</evidence>
<feature type="chain" id="PRO_5034306676" evidence="10">
    <location>
        <begin position="24"/>
        <end position="927"/>
    </location>
</feature>
<dbReference type="SUPFAM" id="SSF49464">
    <property type="entry name" value="Carboxypeptidase regulatory domain-like"/>
    <property type="match status" value="1"/>
</dbReference>
<dbReference type="RefSeq" id="WP_053397828.1">
    <property type="nucleotide sequence ID" value="NZ_LFQU01000004.1"/>
</dbReference>
<dbReference type="Gene3D" id="2.60.40.1120">
    <property type="entry name" value="Carboxypeptidase-like, regulatory domain"/>
    <property type="match status" value="1"/>
</dbReference>
<dbReference type="SUPFAM" id="SSF56935">
    <property type="entry name" value="Porins"/>
    <property type="match status" value="1"/>
</dbReference>
<evidence type="ECO:0000313" key="13">
    <source>
        <dbReference type="EMBL" id="KOO69235.1"/>
    </source>
</evidence>
<evidence type="ECO:0000256" key="2">
    <source>
        <dbReference type="ARBA" id="ARBA00022448"/>
    </source>
</evidence>
<dbReference type="CDD" id="cd01347">
    <property type="entry name" value="ligand_gated_channel"/>
    <property type="match status" value="1"/>
</dbReference>
<evidence type="ECO:0000256" key="6">
    <source>
        <dbReference type="ARBA" id="ARBA00023136"/>
    </source>
</evidence>
<dbReference type="Proteomes" id="UP000036951">
    <property type="component" value="Unassembled WGS sequence"/>
</dbReference>
<evidence type="ECO:0000313" key="14">
    <source>
        <dbReference type="Proteomes" id="UP000036951"/>
    </source>
</evidence>
<evidence type="ECO:0000256" key="7">
    <source>
        <dbReference type="ARBA" id="ARBA00023237"/>
    </source>
</evidence>